<accession>A0A1F6V3X2</accession>
<name>A0A1F6V3X2_9BACT</name>
<dbReference type="AlphaFoldDB" id="A0A1F6V3X2"/>
<dbReference type="EMBL" id="MFTO01000005">
    <property type="protein sequence ID" value="OGI64229.1"/>
    <property type="molecule type" value="Genomic_DNA"/>
</dbReference>
<organism evidence="1 2">
    <name type="scientific">Candidatus Nomurabacteria bacterium RIFCSPHIGHO2_01_FULL_40_20</name>
    <dbReference type="NCBI Taxonomy" id="1801738"/>
    <lineage>
        <taxon>Bacteria</taxon>
        <taxon>Candidatus Nomuraibacteriota</taxon>
    </lineage>
</organism>
<evidence type="ECO:0000313" key="2">
    <source>
        <dbReference type="Proteomes" id="UP000178985"/>
    </source>
</evidence>
<gene>
    <name evidence="1" type="ORF">A2733_03175</name>
</gene>
<proteinExistence type="predicted"/>
<comment type="caution">
    <text evidence="1">The sequence shown here is derived from an EMBL/GenBank/DDBJ whole genome shotgun (WGS) entry which is preliminary data.</text>
</comment>
<evidence type="ECO:0000313" key="1">
    <source>
        <dbReference type="EMBL" id="OGI64229.1"/>
    </source>
</evidence>
<reference evidence="1 2" key="1">
    <citation type="journal article" date="2016" name="Nat. Commun.">
        <title>Thousands of microbial genomes shed light on interconnected biogeochemical processes in an aquifer system.</title>
        <authorList>
            <person name="Anantharaman K."/>
            <person name="Brown C.T."/>
            <person name="Hug L.A."/>
            <person name="Sharon I."/>
            <person name="Castelle C.J."/>
            <person name="Probst A.J."/>
            <person name="Thomas B.C."/>
            <person name="Singh A."/>
            <person name="Wilkins M.J."/>
            <person name="Karaoz U."/>
            <person name="Brodie E.L."/>
            <person name="Williams K.H."/>
            <person name="Hubbard S.S."/>
            <person name="Banfield J.F."/>
        </authorList>
    </citation>
    <scope>NUCLEOTIDE SEQUENCE [LARGE SCALE GENOMIC DNA]</scope>
</reference>
<dbReference type="Proteomes" id="UP000178985">
    <property type="component" value="Unassembled WGS sequence"/>
</dbReference>
<protein>
    <submittedName>
        <fullName evidence="1">Uncharacterized protein</fullName>
    </submittedName>
</protein>
<sequence>MKNPFEGMGRKMRNTLVGVVALGATAGTIEAQTTLPNKEGMEINVTEKTSWAKDVLVSAQSEIKHISTKEDLIAFQTKHLKPYLDKIGMLSSGAEEKAHYSIEDYKAILEQLKALGEIFNGLESNIPNSQRNKNYDYLIRQLTSKSSYKGHNDSEKIYNYFDNKE</sequence>